<evidence type="ECO:0000256" key="5">
    <source>
        <dbReference type="ARBA" id="ARBA00022989"/>
    </source>
</evidence>
<organism evidence="8 9">
    <name type="scientific">Plebeiibacterium sediminum</name>
    <dbReference type="NCBI Taxonomy" id="2992112"/>
    <lineage>
        <taxon>Bacteria</taxon>
        <taxon>Pseudomonadati</taxon>
        <taxon>Bacteroidota</taxon>
        <taxon>Bacteroidia</taxon>
        <taxon>Marinilabiliales</taxon>
        <taxon>Marinilabiliaceae</taxon>
        <taxon>Plebeiibacterium</taxon>
    </lineage>
</organism>
<evidence type="ECO:0000256" key="6">
    <source>
        <dbReference type="ARBA" id="ARBA00023136"/>
    </source>
</evidence>
<evidence type="ECO:0000313" key="8">
    <source>
        <dbReference type="EMBL" id="MCW3786629.1"/>
    </source>
</evidence>
<name>A0AAE3M3T9_9BACT</name>
<comment type="subcellular location">
    <subcellularLocation>
        <location evidence="1">Cell membrane</location>
        <topology evidence="1">Multi-pass membrane protein</topology>
    </subcellularLocation>
</comment>
<dbReference type="Proteomes" id="UP001209229">
    <property type="component" value="Unassembled WGS sequence"/>
</dbReference>
<sequence>MTKNINVGLLVLRVSVGLLMLLHGFAKLVGGIGFIQGMLESKGLPGFIAYGVLVGEVLAPLALIVGFRTRIAAAIFAFNTLVAMLLAHSQQIFSMGEHGGWAVELLGLYLFGAVALIFTGGGNIALSSKNKWD</sequence>
<evidence type="ECO:0000256" key="4">
    <source>
        <dbReference type="ARBA" id="ARBA00022692"/>
    </source>
</evidence>
<evidence type="ECO:0000313" key="9">
    <source>
        <dbReference type="Proteomes" id="UP001209229"/>
    </source>
</evidence>
<evidence type="ECO:0000256" key="7">
    <source>
        <dbReference type="SAM" id="Phobius"/>
    </source>
</evidence>
<dbReference type="InterPro" id="IPR032808">
    <property type="entry name" value="DoxX"/>
</dbReference>
<gene>
    <name evidence="8" type="ORF">OM075_09130</name>
</gene>
<dbReference type="AlphaFoldDB" id="A0AAE3M3T9"/>
<dbReference type="RefSeq" id="WP_301190193.1">
    <property type="nucleotide sequence ID" value="NZ_JAPDPJ010000016.1"/>
</dbReference>
<dbReference type="Pfam" id="PF07681">
    <property type="entry name" value="DoxX"/>
    <property type="match status" value="1"/>
</dbReference>
<feature type="transmembrane region" description="Helical" evidence="7">
    <location>
        <begin position="74"/>
        <end position="93"/>
    </location>
</feature>
<feature type="transmembrane region" description="Helical" evidence="7">
    <location>
        <begin position="105"/>
        <end position="126"/>
    </location>
</feature>
<comment type="similarity">
    <text evidence="2">Belongs to the DoxX family.</text>
</comment>
<keyword evidence="4 7" id="KW-0812">Transmembrane</keyword>
<dbReference type="GO" id="GO:0005886">
    <property type="term" value="C:plasma membrane"/>
    <property type="evidence" value="ECO:0007669"/>
    <property type="project" value="UniProtKB-SubCell"/>
</dbReference>
<evidence type="ECO:0000256" key="2">
    <source>
        <dbReference type="ARBA" id="ARBA00006679"/>
    </source>
</evidence>
<dbReference type="PANTHER" id="PTHR33452:SF1">
    <property type="entry name" value="INNER MEMBRANE PROTEIN YPHA-RELATED"/>
    <property type="match status" value="1"/>
</dbReference>
<feature type="transmembrane region" description="Helical" evidence="7">
    <location>
        <begin position="47"/>
        <end position="67"/>
    </location>
</feature>
<protein>
    <submittedName>
        <fullName evidence="8">DoxX family protein</fullName>
    </submittedName>
</protein>
<dbReference type="EMBL" id="JAPDPJ010000016">
    <property type="protein sequence ID" value="MCW3786629.1"/>
    <property type="molecule type" value="Genomic_DNA"/>
</dbReference>
<evidence type="ECO:0000256" key="1">
    <source>
        <dbReference type="ARBA" id="ARBA00004651"/>
    </source>
</evidence>
<feature type="transmembrane region" description="Helical" evidence="7">
    <location>
        <begin position="12"/>
        <end position="35"/>
    </location>
</feature>
<keyword evidence="5 7" id="KW-1133">Transmembrane helix</keyword>
<accession>A0AAE3M3T9</accession>
<keyword evidence="3" id="KW-1003">Cell membrane</keyword>
<dbReference type="PANTHER" id="PTHR33452">
    <property type="entry name" value="OXIDOREDUCTASE CATD-RELATED"/>
    <property type="match status" value="1"/>
</dbReference>
<keyword evidence="6 7" id="KW-0472">Membrane</keyword>
<dbReference type="InterPro" id="IPR051907">
    <property type="entry name" value="DoxX-like_oxidoreductase"/>
</dbReference>
<keyword evidence="9" id="KW-1185">Reference proteome</keyword>
<evidence type="ECO:0000256" key="3">
    <source>
        <dbReference type="ARBA" id="ARBA00022475"/>
    </source>
</evidence>
<proteinExistence type="inferred from homology"/>
<reference evidence="8" key="1">
    <citation type="submission" date="2022-10" db="EMBL/GenBank/DDBJ databases">
        <authorList>
            <person name="Yu W.X."/>
        </authorList>
    </citation>
    <scope>NUCLEOTIDE SEQUENCE</scope>
    <source>
        <strain evidence="8">AAT</strain>
    </source>
</reference>
<comment type="caution">
    <text evidence="8">The sequence shown here is derived from an EMBL/GenBank/DDBJ whole genome shotgun (WGS) entry which is preliminary data.</text>
</comment>